<proteinExistence type="predicted"/>
<protein>
    <recommendedName>
        <fullName evidence="4">DUF4760 domain-containing protein</fullName>
    </recommendedName>
</protein>
<feature type="transmembrane region" description="Helical" evidence="1">
    <location>
        <begin position="6"/>
        <end position="26"/>
    </location>
</feature>
<organism evidence="2 3">
    <name type="scientific">Bergeyella porcorum</name>
    <dbReference type="NCBI Taxonomy" id="1735111"/>
    <lineage>
        <taxon>Bacteria</taxon>
        <taxon>Pseudomonadati</taxon>
        <taxon>Bacteroidota</taxon>
        <taxon>Flavobacteriia</taxon>
        <taxon>Flavobacteriales</taxon>
        <taxon>Weeksellaceae</taxon>
        <taxon>Bergeyella</taxon>
    </lineage>
</organism>
<dbReference type="InterPro" id="IPR057695">
    <property type="entry name" value="DUF7935"/>
</dbReference>
<keyword evidence="1" id="KW-0472">Membrane</keyword>
<evidence type="ECO:0000313" key="2">
    <source>
        <dbReference type="EMBL" id="WOC50832.1"/>
    </source>
</evidence>
<keyword evidence="3" id="KW-1185">Reference proteome</keyword>
<dbReference type="RefSeq" id="WP_327984540.1">
    <property type="nucleotide sequence ID" value="NZ_CP136426.1"/>
</dbReference>
<evidence type="ECO:0008006" key="4">
    <source>
        <dbReference type="Google" id="ProtNLM"/>
    </source>
</evidence>
<sequence>MDITIIFSAFALLILAFLVLLFRQFVYTYIRLKEKELQILSLKSGGQHKLQAYERMTLFLERIKPSNLVSNFDKELKPHEFLFLINKSIKEEFEYNISQKLYISKNSWQNIVNSKDNVLQLAHKTYEQLGNNANLEDYKTLFLMNYINGEDFITQTTEELKREALILSN</sequence>
<evidence type="ECO:0000313" key="3">
    <source>
        <dbReference type="Proteomes" id="UP001432059"/>
    </source>
</evidence>
<evidence type="ECO:0000256" key="1">
    <source>
        <dbReference type="SAM" id="Phobius"/>
    </source>
</evidence>
<dbReference type="Pfam" id="PF25589">
    <property type="entry name" value="DUF7935"/>
    <property type="match status" value="1"/>
</dbReference>
<dbReference type="AlphaFoldDB" id="A0AAU0EZM0"/>
<accession>A0AAU0EZM0</accession>
<name>A0AAU0EZM0_9FLAO</name>
<dbReference type="KEGG" id="bpor:BPO_0185"/>
<gene>
    <name evidence="2" type="ORF">BPO_0185</name>
</gene>
<dbReference type="Proteomes" id="UP001432059">
    <property type="component" value="Chromosome"/>
</dbReference>
<dbReference type="EMBL" id="CP136426">
    <property type="protein sequence ID" value="WOC50832.1"/>
    <property type="molecule type" value="Genomic_DNA"/>
</dbReference>
<keyword evidence="1" id="KW-0812">Transmembrane</keyword>
<reference evidence="2" key="1">
    <citation type="submission" date="2023-10" db="EMBL/GenBank/DDBJ databases">
        <title>Characterization and whole genome sequencing of a novel strain of Bergeyella porcorum QD2021 isolated from pig.</title>
        <authorList>
            <person name="Liu G."/>
            <person name="Chen C."/>
            <person name="Han X."/>
        </authorList>
    </citation>
    <scope>NUCLEOTIDE SEQUENCE</scope>
    <source>
        <strain evidence="2">QD2021</strain>
    </source>
</reference>
<keyword evidence="1" id="KW-1133">Transmembrane helix</keyword>